<dbReference type="RefSeq" id="WP_171583819.1">
    <property type="nucleotide sequence ID" value="NZ_JAAVLX010000024.1"/>
</dbReference>
<sequence>MIKAKRNYSLILKRDVNVLWDNIGRAKAAFDFCATVSGQRIAQDPVWRA</sequence>
<gene>
    <name evidence="1" type="ORF">HCN58_35030</name>
</gene>
<dbReference type="AlphaFoldDB" id="A0A7Y4LZK0"/>
<reference evidence="1 2" key="1">
    <citation type="submission" date="2020-03" db="EMBL/GenBank/DDBJ databases">
        <title>Bradyrhizobium diversity isolated from nodules of Indigofera sp.</title>
        <authorList>
            <person name="Klepa M."/>
            <person name="Helene L."/>
            <person name="Hungria M."/>
        </authorList>
    </citation>
    <scope>NUCLEOTIDE SEQUENCE [LARGE SCALE GENOMIC DNA]</scope>
    <source>
        <strain evidence="1 2">WSM 1791</strain>
    </source>
</reference>
<dbReference type="Proteomes" id="UP000544122">
    <property type="component" value="Unassembled WGS sequence"/>
</dbReference>
<dbReference type="EMBL" id="JAAVLX010000024">
    <property type="protein sequence ID" value="NOJ44638.1"/>
    <property type="molecule type" value="Genomic_DNA"/>
</dbReference>
<organism evidence="1 2">
    <name type="scientific">Bradyrhizobium australiense</name>
    <dbReference type="NCBI Taxonomy" id="2721161"/>
    <lineage>
        <taxon>Bacteria</taxon>
        <taxon>Pseudomonadati</taxon>
        <taxon>Pseudomonadota</taxon>
        <taxon>Alphaproteobacteria</taxon>
        <taxon>Hyphomicrobiales</taxon>
        <taxon>Nitrobacteraceae</taxon>
        <taxon>Bradyrhizobium</taxon>
    </lineage>
</organism>
<keyword evidence="2" id="KW-1185">Reference proteome</keyword>
<protein>
    <submittedName>
        <fullName evidence="1">Uncharacterized protein</fullName>
    </submittedName>
</protein>
<proteinExistence type="predicted"/>
<accession>A0A7Y4LZK0</accession>
<name>A0A7Y4LZK0_9BRAD</name>
<evidence type="ECO:0000313" key="1">
    <source>
        <dbReference type="EMBL" id="NOJ44638.1"/>
    </source>
</evidence>
<comment type="caution">
    <text evidence="1">The sequence shown here is derived from an EMBL/GenBank/DDBJ whole genome shotgun (WGS) entry which is preliminary data.</text>
</comment>
<evidence type="ECO:0000313" key="2">
    <source>
        <dbReference type="Proteomes" id="UP000544122"/>
    </source>
</evidence>